<comment type="pathway">
    <text evidence="4">Quinol/quinone metabolism; menaquinone biosynthesis.</text>
</comment>
<reference evidence="6" key="2">
    <citation type="submission" date="2020-09" db="EMBL/GenBank/DDBJ databases">
        <authorList>
            <person name="Sun Q."/>
            <person name="Zhou Y."/>
        </authorList>
    </citation>
    <scope>NUCLEOTIDE SEQUENCE</scope>
    <source>
        <strain evidence="6">CGMCC 1.12698</strain>
    </source>
</reference>
<keyword evidence="7" id="KW-1185">Reference proteome</keyword>
<dbReference type="GO" id="GO:0009234">
    <property type="term" value="P:menaquinone biosynthetic process"/>
    <property type="evidence" value="ECO:0007669"/>
    <property type="project" value="UniProtKB-UniRule"/>
</dbReference>
<keyword evidence="4" id="KW-0460">Magnesium</keyword>
<reference evidence="6" key="1">
    <citation type="journal article" date="2014" name="Int. J. Syst. Evol. Microbiol.">
        <title>Complete genome sequence of Corynebacterium casei LMG S-19264T (=DSM 44701T), isolated from a smear-ripened cheese.</title>
        <authorList>
            <consortium name="US DOE Joint Genome Institute (JGI-PGF)"/>
            <person name="Walter F."/>
            <person name="Albersmeier A."/>
            <person name="Kalinowski J."/>
            <person name="Ruckert C."/>
        </authorList>
    </citation>
    <scope>NUCLEOTIDE SEQUENCE</scope>
    <source>
        <strain evidence="6">CGMCC 1.12698</strain>
    </source>
</reference>
<dbReference type="GO" id="GO:0009697">
    <property type="term" value="P:salicylic acid biosynthetic process"/>
    <property type="evidence" value="ECO:0007669"/>
    <property type="project" value="TreeGrafter"/>
</dbReference>
<comment type="pathway">
    <text evidence="4">Quinol/quinone metabolism; 1,4-dihydroxy-2-naphthoate biosynthesis; 1,4-dihydroxy-2-naphthoate from chorismate: step 1/7.</text>
</comment>
<dbReference type="InterPro" id="IPR004561">
    <property type="entry name" value="IsoChor_synthase"/>
</dbReference>
<feature type="binding site" evidence="4">
    <location>
        <position position="449"/>
    </location>
    <ligand>
        <name>Mg(2+)</name>
        <dbReference type="ChEBI" id="CHEBI:18420"/>
    </ligand>
</feature>
<evidence type="ECO:0000259" key="5">
    <source>
        <dbReference type="Pfam" id="PF00425"/>
    </source>
</evidence>
<feature type="binding site" evidence="4">
    <location>
        <position position="314"/>
    </location>
    <ligand>
        <name>Mg(2+)</name>
        <dbReference type="ChEBI" id="CHEBI:18420"/>
    </ligand>
</feature>
<comment type="catalytic activity">
    <reaction evidence="1 4">
        <text>chorismate = isochorismate</text>
        <dbReference type="Rhea" id="RHEA:18985"/>
        <dbReference type="ChEBI" id="CHEBI:29748"/>
        <dbReference type="ChEBI" id="CHEBI:29780"/>
        <dbReference type="EC" id="5.4.4.2"/>
    </reaction>
</comment>
<keyword evidence="4" id="KW-0479">Metal-binding</keyword>
<dbReference type="GO" id="GO:0000287">
    <property type="term" value="F:magnesium ion binding"/>
    <property type="evidence" value="ECO:0007669"/>
    <property type="project" value="UniProtKB-UniRule"/>
</dbReference>
<feature type="active site" description="Proton donor" evidence="4">
    <location>
        <position position="270"/>
    </location>
</feature>
<feature type="active site" description="Proton acceptor" evidence="4">
    <location>
        <position position="221"/>
    </location>
</feature>
<evidence type="ECO:0000256" key="3">
    <source>
        <dbReference type="ARBA" id="ARBA00023235"/>
    </source>
</evidence>
<dbReference type="HAMAP" id="MF_01935">
    <property type="entry name" value="MenF"/>
    <property type="match status" value="1"/>
</dbReference>
<dbReference type="InterPro" id="IPR034681">
    <property type="entry name" value="MenF"/>
</dbReference>
<gene>
    <name evidence="4 6" type="primary">menF</name>
    <name evidence="6" type="ORF">GCM10007140_29690</name>
</gene>
<evidence type="ECO:0000256" key="1">
    <source>
        <dbReference type="ARBA" id="ARBA00000799"/>
    </source>
</evidence>
<dbReference type="Proteomes" id="UP000605259">
    <property type="component" value="Unassembled WGS sequence"/>
</dbReference>
<evidence type="ECO:0000313" key="6">
    <source>
        <dbReference type="EMBL" id="GGE78105.1"/>
    </source>
</evidence>
<keyword evidence="3 4" id="KW-0413">Isomerase</keyword>
<dbReference type="Pfam" id="PF00425">
    <property type="entry name" value="Chorismate_bind"/>
    <property type="match status" value="1"/>
</dbReference>
<evidence type="ECO:0000313" key="7">
    <source>
        <dbReference type="Proteomes" id="UP000605259"/>
    </source>
</evidence>
<dbReference type="NCBIfam" id="TIGR00543">
    <property type="entry name" value="isochor_syn"/>
    <property type="match status" value="1"/>
</dbReference>
<dbReference type="PANTHER" id="PTHR42839:SF1">
    <property type="entry name" value="ISOCHORISMATE SYNTHASE MENF"/>
    <property type="match status" value="1"/>
</dbReference>
<proteinExistence type="inferred from homology"/>
<comment type="similarity">
    <text evidence="2 4">Belongs to the isochorismate synthase family.</text>
</comment>
<dbReference type="SUPFAM" id="SSF56322">
    <property type="entry name" value="ADC synthase"/>
    <property type="match status" value="1"/>
</dbReference>
<dbReference type="AlphaFoldDB" id="A0A917ERZ1"/>
<name>A0A917ERZ1_9BACI</name>
<dbReference type="RefSeq" id="WP_188389246.1">
    <property type="nucleotide sequence ID" value="NZ_BMFK01000002.1"/>
</dbReference>
<feature type="domain" description="Chorismate-utilising enzyme C-terminal" evidence="5">
    <location>
        <begin position="202"/>
        <end position="453"/>
    </location>
</feature>
<comment type="cofactor">
    <cofactor evidence="4">
        <name>Mg(2+)</name>
        <dbReference type="ChEBI" id="CHEBI:18420"/>
    </cofactor>
</comment>
<dbReference type="PANTHER" id="PTHR42839">
    <property type="entry name" value="ISOCHORISMATE SYNTHASE ENTC"/>
    <property type="match status" value="1"/>
</dbReference>
<dbReference type="Gene3D" id="3.60.120.10">
    <property type="entry name" value="Anthranilate synthase"/>
    <property type="match status" value="1"/>
</dbReference>
<keyword evidence="4" id="KW-0474">Menaquinone biosynthesis</keyword>
<dbReference type="InterPro" id="IPR015890">
    <property type="entry name" value="Chorismate_C"/>
</dbReference>
<evidence type="ECO:0000256" key="4">
    <source>
        <dbReference type="HAMAP-Rule" id="MF_01935"/>
    </source>
</evidence>
<comment type="function">
    <text evidence="4">Catalyzes the conversion of chorismate to isochorismate.</text>
</comment>
<protein>
    <recommendedName>
        <fullName evidence="4">Isochorismate synthase MenF</fullName>
        <ecNumber evidence="4">5.4.4.2</ecNumber>
    </recommendedName>
    <alternativeName>
        <fullName evidence="4">Isochorismate mutase</fullName>
    </alternativeName>
</protein>
<comment type="caution">
    <text evidence="6">The sequence shown here is derived from an EMBL/GenBank/DDBJ whole genome shotgun (WGS) entry which is preliminary data.</text>
</comment>
<dbReference type="EC" id="5.4.4.2" evidence="4"/>
<dbReference type="InterPro" id="IPR005801">
    <property type="entry name" value="ADC_synthase"/>
</dbReference>
<dbReference type="EMBL" id="BMFK01000002">
    <property type="protein sequence ID" value="GGE78105.1"/>
    <property type="molecule type" value="Genomic_DNA"/>
</dbReference>
<dbReference type="GO" id="GO:0008909">
    <property type="term" value="F:isochorismate synthase activity"/>
    <property type="evidence" value="ECO:0007669"/>
    <property type="project" value="UniProtKB-UniRule"/>
</dbReference>
<accession>A0A917ERZ1</accession>
<evidence type="ECO:0000256" key="2">
    <source>
        <dbReference type="ARBA" id="ARBA00005297"/>
    </source>
</evidence>
<organism evidence="6 7">
    <name type="scientific">Priestia taiwanensis</name>
    <dbReference type="NCBI Taxonomy" id="1347902"/>
    <lineage>
        <taxon>Bacteria</taxon>
        <taxon>Bacillati</taxon>
        <taxon>Bacillota</taxon>
        <taxon>Bacilli</taxon>
        <taxon>Bacillales</taxon>
        <taxon>Bacillaceae</taxon>
        <taxon>Priestia</taxon>
    </lineage>
</organism>
<sequence>MIVTIEKSFRTSLLEACTKAKTIGKNILVSYVKEVQWQDPLLFYARGKQLYNGERFYWSEPTTNMTITGIGFVTSIKSDKDKPFTHIQAEWSKMEQACILHQQEAVIGTGPLLFGGFTFDSQKEKTRLWEEFANAWFVLPTFMLTSKDTKQYMTANIFVTPHTDAEEVYEAYKRSERELFHDIHMTWEEPAIVGEEEVYPVEWMNLVQEAVDTMKQSDIEKIVLARELKLTFDENIDSFYVLKNLHEQQTSSYLFSFDTSTSCFIGATPERLIRKEGNQLTSMCLAGTIGRSETEIEDTKNYHELLNDAKNIREHKIVVQMIRGVMEEVCDTVNIPAEPTILAVRNLYHLYTPVCANTNEAIHFVDIVEKLHPTPALGGYPKEEALSFIREKEMLDRGWYAAPIGWMDGQQNGEFAVAIRSGLVKGKDVSLFAGCGIVEESTPVAEYEETRIKFKPMLAALGGTK</sequence>